<dbReference type="InterPro" id="IPR001837">
    <property type="entry name" value="Adenylate_cyclase-assoc_CAP"/>
</dbReference>
<dbReference type="SUPFAM" id="SSF101278">
    <property type="entry name" value="N-terminal domain of adenylylcyclase associated protein, CAP"/>
    <property type="match status" value="1"/>
</dbReference>
<dbReference type="InterPro" id="IPR017901">
    <property type="entry name" value="C-CAP_CF_C-like"/>
</dbReference>
<sequence length="543" mass="55346">MADLNAAISRLEQVTARLLRFEATLGQGGAAPAAAGGAAAPAHAAAPAATANGAAPAAGGSPGSGELAAYDKLLAEQLQPFMSNATAVGGEVLEISKLVEKAFKEQRTVLLVASKAKQPDTAQLQSVLAPVAEPMMAASSLADNRRSPCFQQNKVAAEALQALSWLAYTGPSCGLPQPAQHVAESWNAAEFFANKLLREFRGVDEAQVAWVQALKDLFAGLQKFVRASYPSGLRWNPNGCTSIAAALAAAAGSSPAAAAAAAPPAAAPAAAGRPRGPPPPPPPPPAGMMQEAFAAAAGGSSSSSSKPAGGAAPAAAGGMQDVLKSVQQGARVTAGLRRVTDDMKAKNRAERSGAVPAVAAAAPSGGGTRQPAAAAPAKPPRFELEQERKWVVEWQVGQKELLVNVADPKQSVYIYNCSDCVVQVKGKCNAISIDKCKKTGVVFEDVIASCELVNCSSVQVQCTGTVPTVSVDKCDGVQAYIPHRMAANPDFQVVTAKSSEVNLLVLAANPDAEDVAEHAVPEQFISTFVNGKLVTTAASHGGG</sequence>
<gene>
    <name evidence="4" type="ORF">OEZ85_009449</name>
</gene>
<evidence type="ECO:0000256" key="1">
    <source>
        <dbReference type="ARBA" id="ARBA00007659"/>
    </source>
</evidence>
<dbReference type="Proteomes" id="UP001244341">
    <property type="component" value="Chromosome 9b"/>
</dbReference>
<dbReference type="Pfam" id="PF08603">
    <property type="entry name" value="CAP_C"/>
    <property type="match status" value="1"/>
</dbReference>
<keyword evidence="5" id="KW-1185">Reference proteome</keyword>
<evidence type="ECO:0000256" key="2">
    <source>
        <dbReference type="SAM" id="MobiDB-lite"/>
    </source>
</evidence>
<dbReference type="SMART" id="SM00673">
    <property type="entry name" value="CARP"/>
    <property type="match status" value="2"/>
</dbReference>
<dbReference type="PANTHER" id="PTHR10652">
    <property type="entry name" value="ADENYLYL CYCLASE-ASSOCIATED PROTEIN"/>
    <property type="match status" value="1"/>
</dbReference>
<evidence type="ECO:0000259" key="3">
    <source>
        <dbReference type="PROSITE" id="PS51329"/>
    </source>
</evidence>
<feature type="domain" description="C-CAP/cofactor C-like" evidence="3">
    <location>
        <begin position="379"/>
        <end position="520"/>
    </location>
</feature>
<dbReference type="Gene3D" id="1.25.40.330">
    <property type="entry name" value="Adenylate cyclase-associated CAP, N-terminal domain"/>
    <property type="match status" value="1"/>
</dbReference>
<dbReference type="InterPro" id="IPR036222">
    <property type="entry name" value="CAP_N_sf"/>
</dbReference>
<feature type="compositionally biased region" description="Basic and acidic residues" evidence="2">
    <location>
        <begin position="338"/>
        <end position="351"/>
    </location>
</feature>
<evidence type="ECO:0000313" key="5">
    <source>
        <dbReference type="Proteomes" id="UP001244341"/>
    </source>
</evidence>
<dbReference type="InterPro" id="IPR013912">
    <property type="entry name" value="Adenylate_cyclase-assoc_CAP_C"/>
</dbReference>
<dbReference type="InterPro" id="IPR036223">
    <property type="entry name" value="CAP_C_sf"/>
</dbReference>
<proteinExistence type="inferred from homology"/>
<feature type="compositionally biased region" description="Low complexity" evidence="2">
    <location>
        <begin position="294"/>
        <end position="315"/>
    </location>
</feature>
<feature type="region of interest" description="Disordered" evidence="2">
    <location>
        <begin position="334"/>
        <end position="378"/>
    </location>
</feature>
<dbReference type="Pfam" id="PF21938">
    <property type="entry name" value="CAP_N"/>
    <property type="match status" value="1"/>
</dbReference>
<organism evidence="4 5">
    <name type="scientific">Tetradesmus obliquus</name>
    <name type="common">Green alga</name>
    <name type="synonym">Acutodesmus obliquus</name>
    <dbReference type="NCBI Taxonomy" id="3088"/>
    <lineage>
        <taxon>Eukaryota</taxon>
        <taxon>Viridiplantae</taxon>
        <taxon>Chlorophyta</taxon>
        <taxon>core chlorophytes</taxon>
        <taxon>Chlorophyceae</taxon>
        <taxon>CS clade</taxon>
        <taxon>Sphaeropleales</taxon>
        <taxon>Scenedesmaceae</taxon>
        <taxon>Tetradesmus</taxon>
    </lineage>
</organism>
<dbReference type="InterPro" id="IPR006599">
    <property type="entry name" value="CARP_motif"/>
</dbReference>
<comment type="similarity">
    <text evidence="1">Belongs to the CAP family.</text>
</comment>
<protein>
    <recommendedName>
        <fullName evidence="3">C-CAP/cofactor C-like domain-containing protein</fullName>
    </recommendedName>
</protein>
<feature type="compositionally biased region" description="Pro residues" evidence="2">
    <location>
        <begin position="275"/>
        <end position="286"/>
    </location>
</feature>
<dbReference type="PROSITE" id="PS51329">
    <property type="entry name" value="C_CAP_COFACTOR_C"/>
    <property type="match status" value="1"/>
</dbReference>
<dbReference type="PANTHER" id="PTHR10652:SF0">
    <property type="entry name" value="ADENYLYL CYCLASE-ASSOCIATED PROTEIN"/>
    <property type="match status" value="1"/>
</dbReference>
<feature type="region of interest" description="Disordered" evidence="2">
    <location>
        <begin position="267"/>
        <end position="315"/>
    </location>
</feature>
<name>A0ABY8U9U3_TETOB</name>
<evidence type="ECO:0000313" key="4">
    <source>
        <dbReference type="EMBL" id="WIA17960.1"/>
    </source>
</evidence>
<dbReference type="InterPro" id="IPR016098">
    <property type="entry name" value="CAP/MinC_C"/>
</dbReference>
<dbReference type="SUPFAM" id="SSF69340">
    <property type="entry name" value="C-terminal domain of adenylylcyclase associated protein"/>
    <property type="match status" value="1"/>
</dbReference>
<dbReference type="EMBL" id="CP126216">
    <property type="protein sequence ID" value="WIA17960.1"/>
    <property type="molecule type" value="Genomic_DNA"/>
</dbReference>
<accession>A0ABY8U9U3</accession>
<feature type="compositionally biased region" description="Low complexity" evidence="2">
    <location>
        <begin position="352"/>
        <end position="363"/>
    </location>
</feature>
<reference evidence="4 5" key="1">
    <citation type="submission" date="2023-05" db="EMBL/GenBank/DDBJ databases">
        <title>A 100% complete, gapless, phased diploid assembly of the Scenedesmus obliquus UTEX 3031 genome.</title>
        <authorList>
            <person name="Biondi T.C."/>
            <person name="Hanschen E.R."/>
            <person name="Kwon T."/>
            <person name="Eng W."/>
            <person name="Kruse C.P.S."/>
            <person name="Koehler S.I."/>
            <person name="Kunde Y."/>
            <person name="Gleasner C.D."/>
            <person name="You Mak K.T."/>
            <person name="Polle J."/>
            <person name="Hovde B.T."/>
            <person name="Starkenburg S.R."/>
        </authorList>
    </citation>
    <scope>NUCLEOTIDE SEQUENCE [LARGE SCALE GENOMIC DNA]</scope>
    <source>
        <strain evidence="4 5">DOE0152z</strain>
    </source>
</reference>
<dbReference type="Gene3D" id="2.160.20.70">
    <property type="match status" value="1"/>
</dbReference>
<dbReference type="InterPro" id="IPR053950">
    <property type="entry name" value="CAP_N"/>
</dbReference>